<dbReference type="EMBL" id="CP080764">
    <property type="protein sequence ID" value="QYY41370.1"/>
    <property type="molecule type" value="Genomic_DNA"/>
</dbReference>
<evidence type="ECO:0000313" key="2">
    <source>
        <dbReference type="EMBL" id="QYY41370.1"/>
    </source>
</evidence>
<keyword evidence="5" id="KW-1185">Reference proteome</keyword>
<dbReference type="Proteomes" id="UP000198956">
    <property type="component" value="Unassembled WGS sequence"/>
</dbReference>
<protein>
    <submittedName>
        <fullName evidence="3">Uncharacterized protein</fullName>
    </submittedName>
</protein>
<dbReference type="Proteomes" id="UP000826616">
    <property type="component" value="Chromosome"/>
</dbReference>
<dbReference type="RefSeq" id="WP_057898602.1">
    <property type="nucleotide sequence ID" value="NZ_CP080764.1"/>
</dbReference>
<dbReference type="GeneID" id="97141790"/>
<evidence type="ECO:0000313" key="5">
    <source>
        <dbReference type="Proteomes" id="UP000826616"/>
    </source>
</evidence>
<dbReference type="EMBL" id="FNDE01000005">
    <property type="protein sequence ID" value="SDG91533.1"/>
    <property type="molecule type" value="Genomic_DNA"/>
</dbReference>
<reference evidence="2 5" key="2">
    <citation type="submission" date="2021-08" db="EMBL/GenBank/DDBJ databases">
        <title>Complete genome sequence of the strain Aneurinibacillus thermoaerophilus CCM 8960.</title>
        <authorList>
            <person name="Musilova J."/>
            <person name="Kourilova X."/>
            <person name="Pernicova I."/>
            <person name="Bezdicek M."/>
            <person name="Lengerova M."/>
            <person name="Obruca S."/>
            <person name="Sedlar K."/>
        </authorList>
    </citation>
    <scope>NUCLEOTIDE SEQUENCE [LARGE SCALE GENOMIC DNA]</scope>
    <source>
        <strain evidence="2 5">CCM 8960</strain>
    </source>
</reference>
<evidence type="ECO:0000313" key="3">
    <source>
        <dbReference type="EMBL" id="SDG91533.1"/>
    </source>
</evidence>
<sequence length="121" mass="14143">MWSWIKKIFSLFGKKKQEDEQTEELAEPLTNDKKEENESQTLTDMEHKSGVVVYRKRLPKVPGRKKARKTPVHVIDKELLKLLDHRNDLSVESVSLSGSYSPKIPLRTHQIQLYNALKYIL</sequence>
<dbReference type="AlphaFoldDB" id="A0A1G7Y599"/>
<reference evidence="3 4" key="1">
    <citation type="submission" date="2016-10" db="EMBL/GenBank/DDBJ databases">
        <authorList>
            <person name="de Groot N.N."/>
        </authorList>
    </citation>
    <scope>NUCLEOTIDE SEQUENCE [LARGE SCALE GENOMIC DNA]</scope>
    <source>
        <strain evidence="3 4">L 420-91</strain>
    </source>
</reference>
<organism evidence="3 4">
    <name type="scientific">Aneurinibacillus thermoaerophilus</name>
    <dbReference type="NCBI Taxonomy" id="143495"/>
    <lineage>
        <taxon>Bacteria</taxon>
        <taxon>Bacillati</taxon>
        <taxon>Bacillota</taxon>
        <taxon>Bacilli</taxon>
        <taxon>Bacillales</taxon>
        <taxon>Paenibacillaceae</taxon>
        <taxon>Aneurinibacillus group</taxon>
        <taxon>Aneurinibacillus</taxon>
    </lineage>
</organism>
<feature type="region of interest" description="Disordered" evidence="1">
    <location>
        <begin position="14"/>
        <end position="46"/>
    </location>
</feature>
<evidence type="ECO:0000313" key="4">
    <source>
        <dbReference type="Proteomes" id="UP000198956"/>
    </source>
</evidence>
<gene>
    <name evidence="2" type="ORF">K3F53_10450</name>
    <name evidence="3" type="ORF">SAMN04489735_1005126</name>
</gene>
<evidence type="ECO:0000256" key="1">
    <source>
        <dbReference type="SAM" id="MobiDB-lite"/>
    </source>
</evidence>
<dbReference type="OrthoDB" id="2762616at2"/>
<proteinExistence type="predicted"/>
<name>A0A1G7Y599_ANETH</name>
<accession>A0A1G7Y599</accession>